<accession>A0A8S5NL13</accession>
<evidence type="ECO:0000313" key="1">
    <source>
        <dbReference type="EMBL" id="DAD95052.1"/>
    </source>
</evidence>
<protein>
    <submittedName>
        <fullName evidence="1">Uncharacterized protein</fullName>
    </submittedName>
</protein>
<reference evidence="1" key="1">
    <citation type="journal article" date="2021" name="Proc. Natl. Acad. Sci. U.S.A.">
        <title>A Catalog of Tens of Thousands of Viruses from Human Metagenomes Reveals Hidden Associations with Chronic Diseases.</title>
        <authorList>
            <person name="Tisza M.J."/>
            <person name="Buck C.B."/>
        </authorList>
    </citation>
    <scope>NUCLEOTIDE SEQUENCE</scope>
    <source>
        <strain evidence="1">CtGfF74</strain>
    </source>
</reference>
<dbReference type="EMBL" id="BK015188">
    <property type="protein sequence ID" value="DAD95052.1"/>
    <property type="molecule type" value="Genomic_DNA"/>
</dbReference>
<proteinExistence type="predicted"/>
<organism evidence="1">
    <name type="scientific">Siphoviridae sp. ctGfF74</name>
    <dbReference type="NCBI Taxonomy" id="2826223"/>
    <lineage>
        <taxon>Viruses</taxon>
        <taxon>Duplodnaviria</taxon>
        <taxon>Heunggongvirae</taxon>
        <taxon>Uroviricota</taxon>
        <taxon>Caudoviricetes</taxon>
    </lineage>
</organism>
<sequence length="30" mass="3786">MISKFILDIRIFRSYTIIVRWERNSSRKEK</sequence>
<name>A0A8S5NL13_9CAUD</name>